<accession>A0A1Y1ZCP1</accession>
<dbReference type="EMBL" id="MCFE01000004">
    <property type="protein sequence ID" value="ORY08018.1"/>
    <property type="molecule type" value="Genomic_DNA"/>
</dbReference>
<reference evidence="1 2" key="1">
    <citation type="submission" date="2016-07" db="EMBL/GenBank/DDBJ databases">
        <title>Pervasive Adenine N6-methylation of Active Genes in Fungi.</title>
        <authorList>
            <consortium name="DOE Joint Genome Institute"/>
            <person name="Mondo S.J."/>
            <person name="Dannebaum R.O."/>
            <person name="Kuo R.C."/>
            <person name="Labutti K."/>
            <person name="Haridas S."/>
            <person name="Kuo A."/>
            <person name="Salamov A."/>
            <person name="Ahrendt S.R."/>
            <person name="Lipzen A."/>
            <person name="Sullivan W."/>
            <person name="Andreopoulos W.B."/>
            <person name="Clum A."/>
            <person name="Lindquist E."/>
            <person name="Daum C."/>
            <person name="Ramamoorthy G.K."/>
            <person name="Gryganskyi A."/>
            <person name="Culley D."/>
            <person name="Magnuson J.K."/>
            <person name="James T.Y."/>
            <person name="O'Malley M.A."/>
            <person name="Stajich J.E."/>
            <person name="Spatafora J.W."/>
            <person name="Visel A."/>
            <person name="Grigoriev I.V."/>
        </authorList>
    </citation>
    <scope>NUCLEOTIDE SEQUENCE [LARGE SCALE GENOMIC DNA]</scope>
    <source>
        <strain evidence="1 2">CBS 931.73</strain>
    </source>
</reference>
<dbReference type="AlphaFoldDB" id="A0A1Y1ZCP1"/>
<organism evidence="1 2">
    <name type="scientific">Basidiobolus meristosporus CBS 931.73</name>
    <dbReference type="NCBI Taxonomy" id="1314790"/>
    <lineage>
        <taxon>Eukaryota</taxon>
        <taxon>Fungi</taxon>
        <taxon>Fungi incertae sedis</taxon>
        <taxon>Zoopagomycota</taxon>
        <taxon>Entomophthoromycotina</taxon>
        <taxon>Basidiobolomycetes</taxon>
        <taxon>Basidiobolales</taxon>
        <taxon>Basidiobolaceae</taxon>
        <taxon>Basidiobolus</taxon>
    </lineage>
</organism>
<dbReference type="InParanoid" id="A0A1Y1ZCP1"/>
<sequence length="111" mass="12420">MALEVFDSDTRIFAVGGPSRIGFISNLGADRQSSDENSLLYWDVDAKCTWFGSQDERLVFNCYDDNDDNYSYASSSLSLESCSVEVLFDRRPTKLAGLRDKIRGSIKVVCV</sequence>
<name>A0A1Y1ZCP1_9FUNG</name>
<evidence type="ECO:0000313" key="2">
    <source>
        <dbReference type="Proteomes" id="UP000193498"/>
    </source>
</evidence>
<protein>
    <submittedName>
        <fullName evidence="1">Uncharacterized protein</fullName>
    </submittedName>
</protein>
<proteinExistence type="predicted"/>
<keyword evidence="2" id="KW-1185">Reference proteome</keyword>
<gene>
    <name evidence="1" type="ORF">K493DRAFT_295254</name>
</gene>
<evidence type="ECO:0000313" key="1">
    <source>
        <dbReference type="EMBL" id="ORY08018.1"/>
    </source>
</evidence>
<comment type="caution">
    <text evidence="1">The sequence shown here is derived from an EMBL/GenBank/DDBJ whole genome shotgun (WGS) entry which is preliminary data.</text>
</comment>
<dbReference type="Proteomes" id="UP000193498">
    <property type="component" value="Unassembled WGS sequence"/>
</dbReference>